<dbReference type="RefSeq" id="WP_275648499.1">
    <property type="nucleotide sequence ID" value="NZ_JARFVA010000001.1"/>
</dbReference>
<evidence type="ECO:0000313" key="2">
    <source>
        <dbReference type="Proteomes" id="UP001217083"/>
    </source>
</evidence>
<sequence>MAISDQKYRGPSQKPLEVYPSVLDSLIKAKGYTKQTFELLPELEQGKLKHLAFKLLSRHLTPKMAEHKSYAKKQKRIDAANTKKLIEIVLEHGWVTKNSLDCKGKFTTALIFRHAPEKYRTQVRNLIEREKEAQRISAYEYYIIDNHLKGRPPLTKGRSDFPNQSWFLSDSR</sequence>
<accession>A0ABT5XKR0</accession>
<name>A0ABT5XKR0_9FLAO</name>
<comment type="caution">
    <text evidence="1">The sequence shown here is derived from an EMBL/GenBank/DDBJ whole genome shotgun (WGS) entry which is preliminary data.</text>
</comment>
<dbReference type="EMBL" id="JARFVA010000001">
    <property type="protein sequence ID" value="MDF0706457.1"/>
    <property type="molecule type" value="Genomic_DNA"/>
</dbReference>
<organism evidence="1 2">
    <name type="scientific">Flagellimonas okinawensis</name>
    <dbReference type="NCBI Taxonomy" id="3031324"/>
    <lineage>
        <taxon>Bacteria</taxon>
        <taxon>Pseudomonadati</taxon>
        <taxon>Bacteroidota</taxon>
        <taxon>Flavobacteriia</taxon>
        <taxon>Flavobacteriales</taxon>
        <taxon>Flavobacteriaceae</taxon>
        <taxon>Flagellimonas</taxon>
    </lineage>
</organism>
<keyword evidence="2" id="KW-1185">Reference proteome</keyword>
<evidence type="ECO:0000313" key="1">
    <source>
        <dbReference type="EMBL" id="MDF0706457.1"/>
    </source>
</evidence>
<reference evidence="1 2" key="1">
    <citation type="submission" date="2023-03" db="EMBL/GenBank/DDBJ databases">
        <title>Muricauda XX sp. nov. and Muricauda XXX sp. nov., two novel species isolated from Okinawa Trough.</title>
        <authorList>
            <person name="Cao W."/>
            <person name="Deng X."/>
        </authorList>
    </citation>
    <scope>NUCLEOTIDE SEQUENCE [LARGE SCALE GENOMIC DNA]</scope>
    <source>
        <strain evidence="1 2">81s02</strain>
    </source>
</reference>
<proteinExistence type="predicted"/>
<protein>
    <submittedName>
        <fullName evidence="1">Uncharacterized protein</fullName>
    </submittedName>
</protein>
<dbReference type="Proteomes" id="UP001217083">
    <property type="component" value="Unassembled WGS sequence"/>
</dbReference>
<gene>
    <name evidence="1" type="ORF">PY091_04450</name>
</gene>